<evidence type="ECO:0000256" key="1">
    <source>
        <dbReference type="SAM" id="MobiDB-lite"/>
    </source>
</evidence>
<evidence type="ECO:0000313" key="3">
    <source>
        <dbReference type="Proteomes" id="UP001620461"/>
    </source>
</evidence>
<dbReference type="RefSeq" id="WP_404543668.1">
    <property type="nucleotide sequence ID" value="NZ_JADIKJ010000001.1"/>
</dbReference>
<reference evidence="2 3" key="1">
    <citation type="submission" date="2020-10" db="EMBL/GenBank/DDBJ databases">
        <title>Phylogeny of dyella-like bacteria.</title>
        <authorList>
            <person name="Fu J."/>
        </authorList>
    </citation>
    <scope>NUCLEOTIDE SEQUENCE [LARGE SCALE GENOMIC DNA]</scope>
    <source>
        <strain evidence="2 3">JP1</strain>
    </source>
</reference>
<keyword evidence="3" id="KW-1185">Reference proteome</keyword>
<sequence>MSKTIELLERIGQDASLRHASREDLAQVLGELNASEGLKVAAASGDKSRLTQELGPKHHPMQPPNNPGHGGCDPCEDDPENVPQRDDDEADETPLPPDRSP</sequence>
<accession>A0ABW8JC85</accession>
<dbReference type="EMBL" id="JADIKJ010000001">
    <property type="protein sequence ID" value="MFK2898727.1"/>
    <property type="molecule type" value="Genomic_DNA"/>
</dbReference>
<comment type="caution">
    <text evidence="2">The sequence shown here is derived from an EMBL/GenBank/DDBJ whole genome shotgun (WGS) entry which is preliminary data.</text>
</comment>
<gene>
    <name evidence="2" type="ORF">ISP15_00050</name>
</gene>
<protein>
    <submittedName>
        <fullName evidence="2">Uncharacterized protein</fullName>
    </submittedName>
</protein>
<evidence type="ECO:0000313" key="2">
    <source>
        <dbReference type="EMBL" id="MFK2898727.1"/>
    </source>
</evidence>
<feature type="compositionally biased region" description="Acidic residues" evidence="1">
    <location>
        <begin position="74"/>
        <end position="92"/>
    </location>
</feature>
<organism evidence="2 3">
    <name type="scientific">Dyella jejuensis</name>
    <dbReference type="NCBI Taxonomy" id="1432009"/>
    <lineage>
        <taxon>Bacteria</taxon>
        <taxon>Pseudomonadati</taxon>
        <taxon>Pseudomonadota</taxon>
        <taxon>Gammaproteobacteria</taxon>
        <taxon>Lysobacterales</taxon>
        <taxon>Rhodanobacteraceae</taxon>
        <taxon>Dyella</taxon>
    </lineage>
</organism>
<name>A0ABW8JC85_9GAMM</name>
<feature type="region of interest" description="Disordered" evidence="1">
    <location>
        <begin position="40"/>
        <end position="101"/>
    </location>
</feature>
<proteinExistence type="predicted"/>
<dbReference type="Proteomes" id="UP001620461">
    <property type="component" value="Unassembled WGS sequence"/>
</dbReference>